<accession>A0A2Z2J4V4</accession>
<dbReference type="KEGG" id="cstr:CBE89_10425"/>
<proteinExistence type="predicted"/>
<reference evidence="1 2" key="1">
    <citation type="submission" date="2017-05" db="EMBL/GenBank/DDBJ databases">
        <title>Complete genome sequence of Corynebacterium striatum KC-Na-1 isolated from Neophocaena asiaeorientalis in Korea.</title>
        <authorList>
            <person name="Kim J.H."/>
            <person name="Lee K."/>
        </authorList>
    </citation>
    <scope>NUCLEOTIDE SEQUENCE [LARGE SCALE GENOMIC DNA]</scope>
    <source>
        <strain evidence="1 2">KC-Na-01</strain>
    </source>
</reference>
<gene>
    <name evidence="1" type="ORF">CBE89_10425</name>
</gene>
<evidence type="ECO:0000313" key="1">
    <source>
        <dbReference type="EMBL" id="ART21854.1"/>
    </source>
</evidence>
<name>A0A2Z2J4V4_CORST</name>
<dbReference type="Proteomes" id="UP000250197">
    <property type="component" value="Chromosome"/>
</dbReference>
<evidence type="ECO:0000313" key="2">
    <source>
        <dbReference type="Proteomes" id="UP000250197"/>
    </source>
</evidence>
<organism evidence="1 2">
    <name type="scientific">Corynebacterium striatum</name>
    <dbReference type="NCBI Taxonomy" id="43770"/>
    <lineage>
        <taxon>Bacteria</taxon>
        <taxon>Bacillati</taxon>
        <taxon>Actinomycetota</taxon>
        <taxon>Actinomycetes</taxon>
        <taxon>Mycobacteriales</taxon>
        <taxon>Corynebacteriaceae</taxon>
        <taxon>Corynebacterium</taxon>
    </lineage>
</organism>
<dbReference type="AlphaFoldDB" id="A0A2Z2J4V4"/>
<sequence>MVARVENGDIGNRAAWQHYDNGSWGESYSPILDKKVRLSREIIADWNAIKPAIVVIASRSGWQAEQDEDNFTQLYGGYITPGSTLNNLSIVVSQWNTSNNSTYRSAQLLARRQRRTGRRNHGVCLTRVHGKRAGLAAEQVKRVSELF</sequence>
<protein>
    <submittedName>
        <fullName evidence="1">Uncharacterized protein</fullName>
    </submittedName>
</protein>
<dbReference type="EMBL" id="CP021252">
    <property type="protein sequence ID" value="ART21854.1"/>
    <property type="molecule type" value="Genomic_DNA"/>
</dbReference>